<dbReference type="Proteomes" id="UP000655410">
    <property type="component" value="Unassembled WGS sequence"/>
</dbReference>
<evidence type="ECO:0000256" key="2">
    <source>
        <dbReference type="ARBA" id="ARBA00022475"/>
    </source>
</evidence>
<feature type="transmembrane region" description="Helical" evidence="7">
    <location>
        <begin position="475"/>
        <end position="494"/>
    </location>
</feature>
<evidence type="ECO:0000256" key="5">
    <source>
        <dbReference type="ARBA" id="ARBA00023136"/>
    </source>
</evidence>
<feature type="transmembrane region" description="Helical" evidence="7">
    <location>
        <begin position="824"/>
        <end position="848"/>
    </location>
</feature>
<dbReference type="InterPro" id="IPR050250">
    <property type="entry name" value="Macrolide_Exporter_MacB"/>
</dbReference>
<evidence type="ECO:0000313" key="10">
    <source>
        <dbReference type="Proteomes" id="UP000655410"/>
    </source>
</evidence>
<keyword evidence="3 7" id="KW-0812">Transmembrane</keyword>
<comment type="caution">
    <text evidence="9">The sequence shown here is derived from an EMBL/GenBank/DDBJ whole genome shotgun (WGS) entry which is preliminary data.</text>
</comment>
<dbReference type="EMBL" id="BMNI01000003">
    <property type="protein sequence ID" value="GGO89039.1"/>
    <property type="molecule type" value="Genomic_DNA"/>
</dbReference>
<organism evidence="9 10">
    <name type="scientific">Nocardioides phosphati</name>
    <dbReference type="NCBI Taxonomy" id="1867775"/>
    <lineage>
        <taxon>Bacteria</taxon>
        <taxon>Bacillati</taxon>
        <taxon>Actinomycetota</taxon>
        <taxon>Actinomycetes</taxon>
        <taxon>Propionibacteriales</taxon>
        <taxon>Nocardioidaceae</taxon>
        <taxon>Nocardioides</taxon>
    </lineage>
</organism>
<dbReference type="Pfam" id="PF02687">
    <property type="entry name" value="FtsX"/>
    <property type="match status" value="1"/>
</dbReference>
<evidence type="ECO:0000256" key="1">
    <source>
        <dbReference type="ARBA" id="ARBA00004651"/>
    </source>
</evidence>
<dbReference type="InterPro" id="IPR003838">
    <property type="entry name" value="ABC3_permease_C"/>
</dbReference>
<feature type="domain" description="ABC3 transporter permease C-terminal" evidence="8">
    <location>
        <begin position="269"/>
        <end position="379"/>
    </location>
</feature>
<dbReference type="PANTHER" id="PTHR30572">
    <property type="entry name" value="MEMBRANE COMPONENT OF TRANSPORTER-RELATED"/>
    <property type="match status" value="1"/>
</dbReference>
<feature type="transmembrane region" description="Helical" evidence="7">
    <location>
        <begin position="396"/>
        <end position="419"/>
    </location>
</feature>
<feature type="transmembrane region" description="Helical" evidence="7">
    <location>
        <begin position="301"/>
        <end position="331"/>
    </location>
</feature>
<protein>
    <recommendedName>
        <fullName evidence="8">ABC3 transporter permease C-terminal domain-containing protein</fullName>
    </recommendedName>
</protein>
<reference evidence="10" key="1">
    <citation type="journal article" date="2019" name="Int. J. Syst. Evol. Microbiol.">
        <title>The Global Catalogue of Microorganisms (GCM) 10K type strain sequencing project: providing services to taxonomists for standard genome sequencing and annotation.</title>
        <authorList>
            <consortium name="The Broad Institute Genomics Platform"/>
            <consortium name="The Broad Institute Genome Sequencing Center for Infectious Disease"/>
            <person name="Wu L."/>
            <person name="Ma J."/>
        </authorList>
    </citation>
    <scope>NUCLEOTIDE SEQUENCE [LARGE SCALE GENOMIC DNA]</scope>
    <source>
        <strain evidence="10">CGMCC 4.7371</strain>
    </source>
</reference>
<feature type="transmembrane region" description="Helical" evidence="7">
    <location>
        <begin position="724"/>
        <end position="752"/>
    </location>
</feature>
<evidence type="ECO:0000313" key="9">
    <source>
        <dbReference type="EMBL" id="GGO89039.1"/>
    </source>
</evidence>
<feature type="transmembrane region" description="Helical" evidence="7">
    <location>
        <begin position="425"/>
        <end position="446"/>
    </location>
</feature>
<evidence type="ECO:0000259" key="8">
    <source>
        <dbReference type="Pfam" id="PF02687"/>
    </source>
</evidence>
<proteinExistence type="inferred from homology"/>
<keyword evidence="10" id="KW-1185">Reference proteome</keyword>
<sequence length="859" mass="88502">MTGFTPLLRLAWRDLWRNKGRSLVVFLMILLPVLGVSAASTVIATASVTGSERVVGDMGTADIVLGFNGNNDNTVHAVDVLPKMEGQVRAALGAGTATALRAHGTLRASTDKGATRVDAYEADLANPLLTGTYRLVSGHLPRVAGQVAVNGWLADRGPGVGETLEVRGGSSLRVVGIVEDPFEKDSGRAWGRPGELIPDRRAPGSVGDVTVFAKAAGALDLRRLADLGKDGYYPTTRDQDVANYSGGRGLNGPDLAVFVLVVVMALTEVALLAGPAFAVSARRRQRELALLSANGGTPRQVRAAVLTTAFVIGGLAAAVGAAGGVLVGWLVSPVAEQFGSTWFGPRDWSPLQVAGVALFGLVSAVLAALVPSWLASRQDVVRVLAGRRGDPAPARFSPLLGIVLMVIGGLLTFVGLVGASSYGEIWIGFGAVTTVLGAVALMPLILRLLARSTGRAPLAVRYALRDGLRHRTRTVPAIGAVMATVAGVVALGIANASQEAAGEKTYEPRLPMGHAEVNVWSDYGATDDVAKQWTAVVPVLKRLAPDAVVVRGMADEGGQSIMLRGGGDDLYGDFSGPFNNGVAVASKVPAVDFGLSQSEVEQADAVLARGGAVVMGRQAGGLSHLTLVRYVDDSADAQDADGMKEAQRLRVPAVAFAVKGRPLATAIVADRAAERLGARVSVAGALINRTVSTAEAKTLEEAVLDVADGGDVYVERGWQPDPEYALMMLVLMVVGALLMVGGTVTATVLALADAGPDLGTLSAVGAAPRTSRAVAMGIAFVIGGVGAVLGVVVGAVPGIAVTWPMTSHAYYYGGSSGSAHTIDIPWLLLAEVAVGVPVLLALVVGLCARSRLPLVARID</sequence>
<feature type="transmembrane region" description="Helical" evidence="7">
    <location>
        <begin position="255"/>
        <end position="280"/>
    </location>
</feature>
<feature type="transmembrane region" description="Helical" evidence="7">
    <location>
        <begin position="351"/>
        <end position="375"/>
    </location>
</feature>
<dbReference type="RefSeq" id="WP_188783617.1">
    <property type="nucleotide sequence ID" value="NZ_BMNI01000003.1"/>
</dbReference>
<evidence type="ECO:0000256" key="7">
    <source>
        <dbReference type="SAM" id="Phobius"/>
    </source>
</evidence>
<keyword evidence="4 7" id="KW-1133">Transmembrane helix</keyword>
<gene>
    <name evidence="9" type="ORF">GCM10011584_17490</name>
</gene>
<evidence type="ECO:0000256" key="3">
    <source>
        <dbReference type="ARBA" id="ARBA00022692"/>
    </source>
</evidence>
<keyword evidence="5 7" id="KW-0472">Membrane</keyword>
<evidence type="ECO:0000256" key="4">
    <source>
        <dbReference type="ARBA" id="ARBA00022989"/>
    </source>
</evidence>
<keyword evidence="2" id="KW-1003">Cell membrane</keyword>
<evidence type="ECO:0000256" key="6">
    <source>
        <dbReference type="ARBA" id="ARBA00038076"/>
    </source>
</evidence>
<dbReference type="PANTHER" id="PTHR30572:SF4">
    <property type="entry name" value="ABC TRANSPORTER PERMEASE YTRF"/>
    <property type="match status" value="1"/>
</dbReference>
<feature type="transmembrane region" description="Helical" evidence="7">
    <location>
        <begin position="773"/>
        <end position="804"/>
    </location>
</feature>
<comment type="subcellular location">
    <subcellularLocation>
        <location evidence="1">Cell membrane</location>
        <topology evidence="1">Multi-pass membrane protein</topology>
    </subcellularLocation>
</comment>
<comment type="similarity">
    <text evidence="6">Belongs to the ABC-4 integral membrane protein family.</text>
</comment>
<accession>A0ABQ2NA44</accession>
<name>A0ABQ2NA44_9ACTN</name>